<evidence type="ECO:0000313" key="2">
    <source>
        <dbReference type="EMBL" id="WFF83416.1"/>
    </source>
</evidence>
<dbReference type="EMBL" id="CP120956">
    <property type="protein sequence ID" value="WFF83416.1"/>
    <property type="molecule type" value="Genomic_DNA"/>
</dbReference>
<name>A0AAX3STH1_9BURK</name>
<dbReference type="RefSeq" id="WP_277849761.1">
    <property type="nucleotide sequence ID" value="NZ_CP120956.1"/>
</dbReference>
<evidence type="ECO:0000313" key="3">
    <source>
        <dbReference type="Proteomes" id="UP001219066"/>
    </source>
</evidence>
<feature type="transmembrane region" description="Helical" evidence="1">
    <location>
        <begin position="42"/>
        <end position="65"/>
    </location>
</feature>
<accession>A0AAX3STH1</accession>
<evidence type="ECO:0000256" key="1">
    <source>
        <dbReference type="SAM" id="Phobius"/>
    </source>
</evidence>
<protein>
    <recommendedName>
        <fullName evidence="4">DUF3325 family protein</fullName>
    </recommendedName>
</protein>
<keyword evidence="1" id="KW-0472">Membrane</keyword>
<reference evidence="2" key="1">
    <citation type="submission" date="2023-03" db="EMBL/GenBank/DDBJ databases">
        <title>Synergistic degradation of erythromycin by symbiotic bacteria Ery-6A and Ery-6B and application in simulated water remediation.</title>
        <authorList>
            <person name="Xu S."/>
        </authorList>
    </citation>
    <scope>NUCLEOTIDE SEQUENCE</scope>
    <source>
        <strain evidence="2">Ery-6A</strain>
    </source>
</reference>
<organism evidence="2 3">
    <name type="scientific">Delftia tsuruhatensis</name>
    <dbReference type="NCBI Taxonomy" id="180282"/>
    <lineage>
        <taxon>Bacteria</taxon>
        <taxon>Pseudomonadati</taxon>
        <taxon>Pseudomonadota</taxon>
        <taxon>Betaproteobacteria</taxon>
        <taxon>Burkholderiales</taxon>
        <taxon>Comamonadaceae</taxon>
        <taxon>Delftia</taxon>
    </lineage>
</organism>
<sequence length="93" mass="10259">MRHLGFFLLWIFGLVVMAEALNKLERTRPCLPGLTGNQRLLAWLKALAWCLLAAAGAGALVAPIFDFPAPTARELCMFAGFVVLIVRTRFKEG</sequence>
<dbReference type="Proteomes" id="UP001219066">
    <property type="component" value="Chromosome"/>
</dbReference>
<evidence type="ECO:0008006" key="4">
    <source>
        <dbReference type="Google" id="ProtNLM"/>
    </source>
</evidence>
<keyword evidence="1" id="KW-1133">Transmembrane helix</keyword>
<dbReference type="AlphaFoldDB" id="A0AAX3STH1"/>
<feature type="transmembrane region" description="Helical" evidence="1">
    <location>
        <begin position="72"/>
        <end position="90"/>
    </location>
</feature>
<gene>
    <name evidence="2" type="ORF">PYR84_12180</name>
</gene>
<keyword evidence="1" id="KW-0812">Transmembrane</keyword>
<proteinExistence type="predicted"/>